<reference evidence="4" key="1">
    <citation type="submission" date="2013-07" db="EMBL/GenBank/DDBJ databases">
        <title>The Genome Sequence of Cryptococcus bestiolae CBS10118.</title>
        <authorList>
            <consortium name="The Broad Institute Genome Sequencing Platform"/>
            <person name="Cuomo C."/>
            <person name="Litvintseva A."/>
            <person name="Chen Y."/>
            <person name="Heitman J."/>
            <person name="Sun S."/>
            <person name="Springer D."/>
            <person name="Dromer F."/>
            <person name="Young S.K."/>
            <person name="Zeng Q."/>
            <person name="Gargeya S."/>
            <person name="Fitzgerald M."/>
            <person name="Abouelleil A."/>
            <person name="Alvarado L."/>
            <person name="Berlin A.M."/>
            <person name="Chapman S.B."/>
            <person name="Dewar J."/>
            <person name="Goldberg J."/>
            <person name="Griggs A."/>
            <person name="Gujja S."/>
            <person name="Hansen M."/>
            <person name="Howarth C."/>
            <person name="Imamovic A."/>
            <person name="Larimer J."/>
            <person name="McCowan C."/>
            <person name="Murphy C."/>
            <person name="Pearson M."/>
            <person name="Priest M."/>
            <person name="Roberts A."/>
            <person name="Saif S."/>
            <person name="Shea T."/>
            <person name="Sykes S."/>
            <person name="Wortman J."/>
            <person name="Nusbaum C."/>
            <person name="Birren B."/>
        </authorList>
    </citation>
    <scope>NUCLEOTIDE SEQUENCE [LARGE SCALE GENOMIC DNA]</scope>
    <source>
        <strain evidence="4">CBS 10118</strain>
    </source>
</reference>
<dbReference type="AlphaFoldDB" id="A0A1B9FS02"/>
<evidence type="ECO:0000256" key="1">
    <source>
        <dbReference type="SAM" id="MobiDB-lite"/>
    </source>
</evidence>
<dbReference type="KEGG" id="kbi:30213614"/>
<feature type="region of interest" description="Disordered" evidence="1">
    <location>
        <begin position="193"/>
        <end position="226"/>
    </location>
</feature>
<evidence type="ECO:0000313" key="5">
    <source>
        <dbReference type="EMBL" id="WVW82703.1"/>
    </source>
</evidence>
<dbReference type="VEuPathDB" id="FungiDB:I302_09215"/>
<reference evidence="5" key="2">
    <citation type="submission" date="2013-07" db="EMBL/GenBank/DDBJ databases">
        <authorList>
            <consortium name="The Broad Institute Genome Sequencing Platform"/>
            <person name="Cuomo C."/>
            <person name="Litvintseva A."/>
            <person name="Chen Y."/>
            <person name="Heitman J."/>
            <person name="Sun S."/>
            <person name="Springer D."/>
            <person name="Dromer F."/>
            <person name="Young S.K."/>
            <person name="Zeng Q."/>
            <person name="Gargeya S."/>
            <person name="Fitzgerald M."/>
            <person name="Abouelleil A."/>
            <person name="Alvarado L."/>
            <person name="Berlin A.M."/>
            <person name="Chapman S.B."/>
            <person name="Dewar J."/>
            <person name="Goldberg J."/>
            <person name="Griggs A."/>
            <person name="Gujja S."/>
            <person name="Hansen M."/>
            <person name="Howarth C."/>
            <person name="Imamovic A."/>
            <person name="Larimer J."/>
            <person name="McCowan C."/>
            <person name="Murphy C."/>
            <person name="Pearson M."/>
            <person name="Priest M."/>
            <person name="Roberts A."/>
            <person name="Saif S."/>
            <person name="Shea T."/>
            <person name="Sykes S."/>
            <person name="Wortman J."/>
            <person name="Nusbaum C."/>
            <person name="Birren B."/>
        </authorList>
    </citation>
    <scope>NUCLEOTIDE SEQUENCE</scope>
    <source>
        <strain evidence="5">CBS 10118</strain>
    </source>
</reference>
<reference evidence="4" key="3">
    <citation type="submission" date="2016-07" db="EMBL/GenBank/DDBJ databases">
        <title>Evolution of pathogenesis and genome organization in the Tremellales.</title>
        <authorList>
            <person name="Cuomo C."/>
            <person name="Litvintseva A."/>
            <person name="Heitman J."/>
            <person name="Chen Y."/>
            <person name="Sun S."/>
            <person name="Springer D."/>
            <person name="Dromer F."/>
            <person name="Young S."/>
            <person name="Zeng Q."/>
            <person name="Chapman S."/>
            <person name="Gujja S."/>
            <person name="Saif S."/>
            <person name="Birren B."/>
        </authorList>
    </citation>
    <scope>NUCLEOTIDE SEQUENCE</scope>
    <source>
        <strain evidence="4">CBS 10118</strain>
    </source>
</reference>
<protein>
    <recommendedName>
        <fullName evidence="7">Transmembrane protein</fullName>
    </recommendedName>
</protein>
<dbReference type="Proteomes" id="UP000092730">
    <property type="component" value="Chromosome 3"/>
</dbReference>
<keyword evidence="6" id="KW-1185">Reference proteome</keyword>
<sequence length="226" mass="24334">MRAGIDSLIYLITCVLSTVCLAACGNSLHRRNVNVGEQSRAAATRGIRLILATNDLTAAGFALSVGAGGIAVGTLILFIHSLRLLPMTRFIRKIFFLSPLMLLLNTLLLIASGIAVTVLGRKGTASVEAYLGTTKLPEAVIRAQAKAQGAHLDYWANDYVKFMVASPWPVIPFALASLYFAYKAYNVEKPSAQHATAHEHAHENKGHSMDRQISGNGSKPEIQHIA</sequence>
<reference evidence="5" key="4">
    <citation type="submission" date="2024-02" db="EMBL/GenBank/DDBJ databases">
        <title>Comparative genomics of Cryptococcus and Kwoniella reveals pathogenesis evolution and contrasting modes of karyotype evolution via chromosome fusion or intercentromeric recombination.</title>
        <authorList>
            <person name="Coelho M.A."/>
            <person name="David-Palma M."/>
            <person name="Shea T."/>
            <person name="Bowers K."/>
            <person name="McGinley-Smith S."/>
            <person name="Mohammad A.W."/>
            <person name="Gnirke A."/>
            <person name="Yurkov A.M."/>
            <person name="Nowrousian M."/>
            <person name="Sun S."/>
            <person name="Cuomo C.A."/>
            <person name="Heitman J."/>
        </authorList>
    </citation>
    <scope>NUCLEOTIDE SEQUENCE</scope>
    <source>
        <strain evidence="5">CBS 10118</strain>
    </source>
</reference>
<evidence type="ECO:0000256" key="2">
    <source>
        <dbReference type="SAM" id="Phobius"/>
    </source>
</evidence>
<name>A0A1B9FS02_9TREE</name>
<feature type="signal peptide" evidence="3">
    <location>
        <begin position="1"/>
        <end position="22"/>
    </location>
</feature>
<dbReference type="OrthoDB" id="2560085at2759"/>
<keyword evidence="3" id="KW-0732">Signal</keyword>
<keyword evidence="2" id="KW-1133">Transmembrane helix</keyword>
<evidence type="ECO:0000313" key="6">
    <source>
        <dbReference type="Proteomes" id="UP000092730"/>
    </source>
</evidence>
<dbReference type="STRING" id="1296100.A0A1B9FS02"/>
<dbReference type="EMBL" id="CP144543">
    <property type="protein sequence ID" value="WVW82703.1"/>
    <property type="molecule type" value="Genomic_DNA"/>
</dbReference>
<keyword evidence="2" id="KW-0472">Membrane</keyword>
<feature type="transmembrane region" description="Helical" evidence="2">
    <location>
        <begin position="94"/>
        <end position="119"/>
    </location>
</feature>
<feature type="compositionally biased region" description="Basic and acidic residues" evidence="1">
    <location>
        <begin position="196"/>
        <end position="210"/>
    </location>
</feature>
<dbReference type="EMBL" id="KV700382">
    <property type="protein sequence ID" value="OCF21536.1"/>
    <property type="molecule type" value="Genomic_DNA"/>
</dbReference>
<evidence type="ECO:0008006" key="7">
    <source>
        <dbReference type="Google" id="ProtNLM"/>
    </source>
</evidence>
<proteinExistence type="predicted"/>
<feature type="transmembrane region" description="Helical" evidence="2">
    <location>
        <begin position="58"/>
        <end position="82"/>
    </location>
</feature>
<gene>
    <name evidence="4" type="ORF">I302_09215</name>
    <name evidence="5" type="ORF">I302_104714</name>
</gene>
<dbReference type="RefSeq" id="XP_019042606.1">
    <property type="nucleotide sequence ID" value="XM_019195783.1"/>
</dbReference>
<evidence type="ECO:0000256" key="3">
    <source>
        <dbReference type="SAM" id="SignalP"/>
    </source>
</evidence>
<keyword evidence="2" id="KW-0812">Transmembrane</keyword>
<organism evidence="4">
    <name type="scientific">Kwoniella bestiolae CBS 10118</name>
    <dbReference type="NCBI Taxonomy" id="1296100"/>
    <lineage>
        <taxon>Eukaryota</taxon>
        <taxon>Fungi</taxon>
        <taxon>Dikarya</taxon>
        <taxon>Basidiomycota</taxon>
        <taxon>Agaricomycotina</taxon>
        <taxon>Tremellomycetes</taxon>
        <taxon>Tremellales</taxon>
        <taxon>Cryptococcaceae</taxon>
        <taxon>Kwoniella</taxon>
    </lineage>
</organism>
<evidence type="ECO:0000313" key="4">
    <source>
        <dbReference type="EMBL" id="OCF21536.1"/>
    </source>
</evidence>
<feature type="chain" id="PRO_5042334600" description="Transmembrane protein" evidence="3">
    <location>
        <begin position="23"/>
        <end position="226"/>
    </location>
</feature>
<accession>A0A1B9FS02</accession>
<dbReference type="GeneID" id="30213614"/>
<feature type="transmembrane region" description="Helical" evidence="2">
    <location>
        <begin position="162"/>
        <end position="182"/>
    </location>
</feature>